<evidence type="ECO:0008006" key="5">
    <source>
        <dbReference type="Google" id="ProtNLM"/>
    </source>
</evidence>
<sequence>MKNKLLTLAALAMLTISVPALAAAAPNEHHHHSDKPPMIDWSSYPADIQALKTQLDQIRTEQKGLFVQMRSQNDQIKDARKTLTSEQRKTLKKPARQLIEQMKSSRDSIHDLRKQKHEAWDNFHKHASGQQWSSAKSDLQTIIKQKRQILEKQQNIVKLQKQLILLINPSHESHIHTLE</sequence>
<feature type="signal peptide" evidence="2">
    <location>
        <begin position="1"/>
        <end position="22"/>
    </location>
</feature>
<keyword evidence="2" id="KW-0732">Signal</keyword>
<feature type="chain" id="PRO_5038537210" description="LTXXQ motif family protein" evidence="2">
    <location>
        <begin position="23"/>
        <end position="179"/>
    </location>
</feature>
<dbReference type="Proteomes" id="UP000515679">
    <property type="component" value="Chromosome"/>
</dbReference>
<dbReference type="KEGG" id="cchl:FPL14_10830"/>
<evidence type="ECO:0000256" key="1">
    <source>
        <dbReference type="SAM" id="Coils"/>
    </source>
</evidence>
<name>A0A7G5BXD7_9BACL</name>
<keyword evidence="4" id="KW-1185">Reference proteome</keyword>
<protein>
    <recommendedName>
        <fullName evidence="5">LTXXQ motif family protein</fullName>
    </recommendedName>
</protein>
<gene>
    <name evidence="3" type="ORF">FPL14_10830</name>
</gene>
<dbReference type="SUPFAM" id="SSF55194">
    <property type="entry name" value="Ribosome recycling factor, RRF"/>
    <property type="match status" value="1"/>
</dbReference>
<dbReference type="AlphaFoldDB" id="A0A7G5BXD7"/>
<feature type="coiled-coil region" evidence="1">
    <location>
        <begin position="69"/>
        <end position="115"/>
    </location>
</feature>
<evidence type="ECO:0000256" key="2">
    <source>
        <dbReference type="SAM" id="SignalP"/>
    </source>
</evidence>
<dbReference type="EMBL" id="CP041969">
    <property type="protein sequence ID" value="QMV41621.1"/>
    <property type="molecule type" value="Genomic_DNA"/>
</dbReference>
<evidence type="ECO:0000313" key="4">
    <source>
        <dbReference type="Proteomes" id="UP000515679"/>
    </source>
</evidence>
<evidence type="ECO:0000313" key="3">
    <source>
        <dbReference type="EMBL" id="QMV41621.1"/>
    </source>
</evidence>
<accession>A0A7G5BXD7</accession>
<organism evidence="3 4">
    <name type="scientific">Cohnella cholangitidis</name>
    <dbReference type="NCBI Taxonomy" id="2598458"/>
    <lineage>
        <taxon>Bacteria</taxon>
        <taxon>Bacillati</taxon>
        <taxon>Bacillota</taxon>
        <taxon>Bacilli</taxon>
        <taxon>Bacillales</taxon>
        <taxon>Paenibacillaceae</taxon>
        <taxon>Cohnella</taxon>
    </lineage>
</organism>
<dbReference type="RefSeq" id="WP_182302964.1">
    <property type="nucleotide sequence ID" value="NZ_CP041969.1"/>
</dbReference>
<proteinExistence type="predicted"/>
<keyword evidence="1" id="KW-0175">Coiled coil</keyword>
<reference evidence="3 4" key="1">
    <citation type="submission" date="2019-07" db="EMBL/GenBank/DDBJ databases">
        <authorList>
            <person name="Kim J.K."/>
            <person name="Cheong H.-M."/>
            <person name="Choi Y."/>
            <person name="Hwang K.J."/>
            <person name="Lee S."/>
            <person name="Choi C."/>
        </authorList>
    </citation>
    <scope>NUCLEOTIDE SEQUENCE [LARGE SCALE GENOMIC DNA]</scope>
    <source>
        <strain evidence="3 4">KS 22</strain>
    </source>
</reference>
<dbReference type="InterPro" id="IPR036191">
    <property type="entry name" value="RRF_sf"/>
</dbReference>